<name>A0A812ES59_ACAPH</name>
<dbReference type="InterPro" id="IPR008435">
    <property type="entry name" value="CRF-bd"/>
</dbReference>
<dbReference type="Pfam" id="PF05428">
    <property type="entry name" value="CRF-BP_N"/>
    <property type="match status" value="1"/>
</dbReference>
<dbReference type="OrthoDB" id="10056927at2759"/>
<dbReference type="PANTHER" id="PTHR10278">
    <property type="entry name" value="CORTICOTROPIN-RELEASING FACTOR-BINDING PROTEIN"/>
    <property type="match status" value="1"/>
</dbReference>
<evidence type="ECO:0000256" key="2">
    <source>
        <dbReference type="ARBA" id="ARBA00015713"/>
    </source>
</evidence>
<dbReference type="AlphaFoldDB" id="A0A812ES59"/>
<gene>
    <name evidence="6" type="ORF">SPHA_77710</name>
</gene>
<accession>A0A812ES59</accession>
<dbReference type="GO" id="GO:0005615">
    <property type="term" value="C:extracellular space"/>
    <property type="evidence" value="ECO:0007669"/>
    <property type="project" value="TreeGrafter"/>
</dbReference>
<comment type="function">
    <text evidence="3">Binds CRF and inactivates it. May prevent inappropriate pituitary-adrenal stimulation in pregnancy.</text>
</comment>
<proteinExistence type="inferred from homology"/>
<dbReference type="InterPro" id="IPR056177">
    <property type="entry name" value="CRF-BP_N"/>
</dbReference>
<dbReference type="Gene3D" id="2.60.120.290">
    <property type="entry name" value="Spermadhesin, CUB domain"/>
    <property type="match status" value="1"/>
</dbReference>
<evidence type="ECO:0000259" key="5">
    <source>
        <dbReference type="Pfam" id="PF05428"/>
    </source>
</evidence>
<dbReference type="GO" id="GO:0051424">
    <property type="term" value="F:corticotropin-releasing hormone binding"/>
    <property type="evidence" value="ECO:0007669"/>
    <property type="project" value="InterPro"/>
</dbReference>
<evidence type="ECO:0000256" key="4">
    <source>
        <dbReference type="ARBA" id="ARBA00033162"/>
    </source>
</evidence>
<dbReference type="GO" id="GO:0009755">
    <property type="term" value="P:hormone-mediated signaling pathway"/>
    <property type="evidence" value="ECO:0007669"/>
    <property type="project" value="TreeGrafter"/>
</dbReference>
<dbReference type="EMBL" id="CAHIKZ030005521">
    <property type="protein sequence ID" value="CAE1328170.1"/>
    <property type="molecule type" value="Genomic_DNA"/>
</dbReference>
<feature type="domain" description="Corticotropin-releasing factor binding protein N-terminal" evidence="5">
    <location>
        <begin position="7"/>
        <end position="121"/>
    </location>
</feature>
<dbReference type="Proteomes" id="UP000597762">
    <property type="component" value="Unassembled WGS sequence"/>
</dbReference>
<dbReference type="InterPro" id="IPR035914">
    <property type="entry name" value="Sperma_CUB_dom_sf"/>
</dbReference>
<keyword evidence="7" id="KW-1185">Reference proteome</keyword>
<reference evidence="6" key="1">
    <citation type="submission" date="2021-01" db="EMBL/GenBank/DDBJ databases">
        <authorList>
            <person name="Li R."/>
            <person name="Bekaert M."/>
        </authorList>
    </citation>
    <scope>NUCLEOTIDE SEQUENCE</scope>
    <source>
        <strain evidence="6">Farmed</strain>
    </source>
</reference>
<dbReference type="PANTHER" id="PTHR10278:SF0">
    <property type="entry name" value="CORTICOTROPIN-RELEASING FACTOR-BINDING PROTEIN"/>
    <property type="match status" value="1"/>
</dbReference>
<evidence type="ECO:0000313" key="6">
    <source>
        <dbReference type="EMBL" id="CAE1328170.1"/>
    </source>
</evidence>
<comment type="similarity">
    <text evidence="1">Belongs to the CRF-binding protein family.</text>
</comment>
<evidence type="ECO:0000256" key="3">
    <source>
        <dbReference type="ARBA" id="ARBA00024997"/>
    </source>
</evidence>
<evidence type="ECO:0000313" key="7">
    <source>
        <dbReference type="Proteomes" id="UP000597762"/>
    </source>
</evidence>
<evidence type="ECO:0000256" key="1">
    <source>
        <dbReference type="ARBA" id="ARBA00008313"/>
    </source>
</evidence>
<dbReference type="GO" id="GO:0051460">
    <property type="term" value="P:negative regulation of corticotropin secretion"/>
    <property type="evidence" value="ECO:0007669"/>
    <property type="project" value="TreeGrafter"/>
</dbReference>
<dbReference type="SUPFAM" id="SSF49854">
    <property type="entry name" value="Spermadhesin, CUB domain"/>
    <property type="match status" value="1"/>
</dbReference>
<organism evidence="6 7">
    <name type="scientific">Acanthosepion pharaonis</name>
    <name type="common">Pharaoh cuttlefish</name>
    <name type="synonym">Sepia pharaonis</name>
    <dbReference type="NCBI Taxonomy" id="158019"/>
    <lineage>
        <taxon>Eukaryota</taxon>
        <taxon>Metazoa</taxon>
        <taxon>Spiralia</taxon>
        <taxon>Lophotrochozoa</taxon>
        <taxon>Mollusca</taxon>
        <taxon>Cephalopoda</taxon>
        <taxon>Coleoidea</taxon>
        <taxon>Decapodiformes</taxon>
        <taxon>Sepiida</taxon>
        <taxon>Sepiina</taxon>
        <taxon>Sepiidae</taxon>
        <taxon>Acanthosepion</taxon>
    </lineage>
</organism>
<protein>
    <recommendedName>
        <fullName evidence="2">Corticotropin-releasing factor-binding protein</fullName>
    </recommendedName>
    <alternativeName>
        <fullName evidence="4">Corticotropin-releasing hormone-binding protein</fullName>
    </alternativeName>
</protein>
<sequence length="276" mass="31407">MLCLFTECIQLVKNPGQYWYIAGETNTGCALFLLGGHETRLEIEFLDFNIDCESDGLLSIIDGWEMNYELFPSLEDLPRDINKYRYCGLKRPRRKFVSSQNAALINYYTPKKGQGFSIRVKFISNPFPCNVISIENSGTYTLRNYGLRMNCSISIIYPEVVNVLSVNIGTTSTGNSIDFLQRPSWYHRSNEIGKVRKTPSMKFSSQCMTQNGGNYFELKTGDGLDPKYMIHRTKTMCGNFQRQYRPGVLLGCGNSVVRMRKLTLYTTGIVESAPCE</sequence>
<comment type="caution">
    <text evidence="6">The sequence shown here is derived from an EMBL/GenBank/DDBJ whole genome shotgun (WGS) entry which is preliminary data.</text>
</comment>